<protein>
    <recommendedName>
        <fullName evidence="5">UDP-N-acetylglucosamine kinase</fullName>
        <ecNumber evidence="2">2.7.1.176</ecNumber>
    </recommendedName>
    <alternativeName>
        <fullName evidence="5">UDP-N-acetylglucosamine kinase</fullName>
    </alternativeName>
</protein>
<dbReference type="EMBL" id="NPBY01000074">
    <property type="protein sequence ID" value="PAD72842.1"/>
    <property type="molecule type" value="Genomic_DNA"/>
</dbReference>
<organism evidence="9 10">
    <name type="scientific">Paenibacillus campinasensis</name>
    <dbReference type="NCBI Taxonomy" id="66347"/>
    <lineage>
        <taxon>Bacteria</taxon>
        <taxon>Bacillati</taxon>
        <taxon>Bacillota</taxon>
        <taxon>Bacilli</taxon>
        <taxon>Bacillales</taxon>
        <taxon>Paenibacillaceae</taxon>
        <taxon>Paenibacillus</taxon>
    </lineage>
</organism>
<dbReference type="InterPro" id="IPR010488">
    <property type="entry name" value="Zeta_toxin_domain"/>
</dbReference>
<name>A0A268EIA9_9BACL</name>
<dbReference type="InterPro" id="IPR027417">
    <property type="entry name" value="P-loop_NTPase"/>
</dbReference>
<dbReference type="RefSeq" id="WP_095267392.1">
    <property type="nucleotide sequence ID" value="NZ_NPBY01000074.1"/>
</dbReference>
<evidence type="ECO:0000256" key="3">
    <source>
        <dbReference type="ARBA" id="ARBA00022741"/>
    </source>
</evidence>
<feature type="domain" description="Zeta toxin" evidence="8">
    <location>
        <begin position="11"/>
        <end position="175"/>
    </location>
</feature>
<keyword evidence="4" id="KW-0067">ATP-binding</keyword>
<dbReference type="EC" id="2.7.1.176" evidence="2"/>
<gene>
    <name evidence="9" type="ORF">CHH67_21280</name>
</gene>
<proteinExistence type="inferred from homology"/>
<dbReference type="AlphaFoldDB" id="A0A268EIA9"/>
<dbReference type="GO" id="GO:0016301">
    <property type="term" value="F:kinase activity"/>
    <property type="evidence" value="ECO:0007669"/>
    <property type="project" value="InterPro"/>
</dbReference>
<dbReference type="OrthoDB" id="9791543at2"/>
<dbReference type="Proteomes" id="UP000215596">
    <property type="component" value="Unassembled WGS sequence"/>
</dbReference>
<evidence type="ECO:0000259" key="8">
    <source>
        <dbReference type="Pfam" id="PF06414"/>
    </source>
</evidence>
<evidence type="ECO:0000313" key="10">
    <source>
        <dbReference type="Proteomes" id="UP000215596"/>
    </source>
</evidence>
<feature type="region of interest" description="Disordered" evidence="7">
    <location>
        <begin position="349"/>
        <end position="368"/>
    </location>
</feature>
<evidence type="ECO:0000256" key="7">
    <source>
        <dbReference type="SAM" id="MobiDB-lite"/>
    </source>
</evidence>
<dbReference type="Gene3D" id="3.40.50.300">
    <property type="entry name" value="P-loop containing nucleotide triphosphate hydrolases"/>
    <property type="match status" value="1"/>
</dbReference>
<dbReference type="SUPFAM" id="SSF52540">
    <property type="entry name" value="P-loop containing nucleoside triphosphate hydrolases"/>
    <property type="match status" value="1"/>
</dbReference>
<comment type="catalytic activity">
    <reaction evidence="6">
        <text>UDP-N-acetyl-alpha-D-glucosamine + ATP = UDP-N-acetyl-alpha-D-glucosamine 3'-phosphate + ADP + H(+)</text>
        <dbReference type="Rhea" id="RHEA:32671"/>
        <dbReference type="ChEBI" id="CHEBI:15378"/>
        <dbReference type="ChEBI" id="CHEBI:30616"/>
        <dbReference type="ChEBI" id="CHEBI:57705"/>
        <dbReference type="ChEBI" id="CHEBI:64353"/>
        <dbReference type="ChEBI" id="CHEBI:456216"/>
        <dbReference type="EC" id="2.7.1.176"/>
    </reaction>
</comment>
<dbReference type="PANTHER" id="PTHR39206">
    <property type="entry name" value="SLL8004 PROTEIN"/>
    <property type="match status" value="1"/>
</dbReference>
<reference evidence="9 10" key="1">
    <citation type="submission" date="2017-07" db="EMBL/GenBank/DDBJ databases">
        <title>Isolation and whole genome analysis of endospore-forming bacteria from heroin.</title>
        <authorList>
            <person name="Kalinowski J."/>
            <person name="Ahrens B."/>
            <person name="Al-Dilaimi A."/>
            <person name="Winkler A."/>
            <person name="Wibberg D."/>
            <person name="Schleenbecker U."/>
            <person name="Ruckert C."/>
            <person name="Wolfel R."/>
            <person name="Grass G."/>
        </authorList>
    </citation>
    <scope>NUCLEOTIDE SEQUENCE [LARGE SCALE GENOMIC DNA]</scope>
    <source>
        <strain evidence="9 10">7537-G1</strain>
    </source>
</reference>
<evidence type="ECO:0000256" key="2">
    <source>
        <dbReference type="ARBA" id="ARBA00011963"/>
    </source>
</evidence>
<evidence type="ECO:0000313" key="9">
    <source>
        <dbReference type="EMBL" id="PAD72842.1"/>
    </source>
</evidence>
<dbReference type="Pfam" id="PF06414">
    <property type="entry name" value="Zeta_toxin"/>
    <property type="match status" value="1"/>
</dbReference>
<evidence type="ECO:0000256" key="6">
    <source>
        <dbReference type="ARBA" id="ARBA00048178"/>
    </source>
</evidence>
<comment type="caution">
    <text evidence="9">The sequence shown here is derived from an EMBL/GenBank/DDBJ whole genome shotgun (WGS) entry which is preliminary data.</text>
</comment>
<comment type="similarity">
    <text evidence="1">Belongs to the zeta toxin family.</text>
</comment>
<dbReference type="PANTHER" id="PTHR39206:SF1">
    <property type="entry name" value="SLL8004 PROTEIN"/>
    <property type="match status" value="1"/>
</dbReference>
<evidence type="ECO:0000256" key="5">
    <source>
        <dbReference type="ARBA" id="ARBA00032897"/>
    </source>
</evidence>
<keyword evidence="3" id="KW-0547">Nucleotide-binding</keyword>
<evidence type="ECO:0000256" key="4">
    <source>
        <dbReference type="ARBA" id="ARBA00022840"/>
    </source>
</evidence>
<sequence>MTKEDNLKRYQPLDDRPSMTVYAGTNGAGKSELTKILKHRNPDIVVIDADEIAKSYSHLPKNRADFAAGREAVKLVRQCIEEGKSFSIETTLGGKNVLNQMQLAKKSGFSINLYYVGLDSVDLHIDRVAQRVAKGGHHIPEEDIRRRYVTSLENLPQAIRLADRSFLFDNSNVYQIQAEVYRGQIRYQAPPSEITSWAKNVLKDWHNIQSEIHKDLQAEQSTLRNLLGEAKRKLYELESPLRDMQQLERLEARQADLNKRYDMMQPKGIFEKLRQPNRTDLQKLSDERNAVQKQIDTTRQRIPGPKEMAGIRTMITSTSSFIEILDRALKECTKQVMAVGNQISQRDLKQTMSRVQSHEISSSIEMDR</sequence>
<accession>A0A268EIA9</accession>
<dbReference type="GO" id="GO:0005524">
    <property type="term" value="F:ATP binding"/>
    <property type="evidence" value="ECO:0007669"/>
    <property type="project" value="UniProtKB-KW"/>
</dbReference>
<evidence type="ECO:0000256" key="1">
    <source>
        <dbReference type="ARBA" id="ARBA00009104"/>
    </source>
</evidence>